<keyword evidence="16" id="KW-1185">Reference proteome</keyword>
<name>A0ABY8URU6_TETOB</name>
<accession>A0ABY8URU6</accession>
<keyword evidence="8 14" id="KW-1133">Transmembrane helix</keyword>
<dbReference type="Proteomes" id="UP001244341">
    <property type="component" value="Chromosome 17b"/>
</dbReference>
<evidence type="ECO:0000256" key="3">
    <source>
        <dbReference type="ARBA" id="ARBA00007811"/>
    </source>
</evidence>
<dbReference type="EMBL" id="CP126224">
    <property type="protein sequence ID" value="WIA24134.1"/>
    <property type="molecule type" value="Genomic_DNA"/>
</dbReference>
<dbReference type="EC" id="4.2.1.134" evidence="4 14"/>
<keyword evidence="11 14" id="KW-0275">Fatty acid biosynthesis</keyword>
<keyword evidence="7 14" id="KW-0276">Fatty acid metabolism</keyword>
<evidence type="ECO:0000256" key="2">
    <source>
        <dbReference type="ARBA" id="ARBA00005194"/>
    </source>
</evidence>
<evidence type="ECO:0000256" key="10">
    <source>
        <dbReference type="ARBA" id="ARBA00023136"/>
    </source>
</evidence>
<comment type="function">
    <text evidence="14">Catalyzes the third of the four reactions of the long-chain fatty acids elongation cycle. This endoplasmic reticulum-bound enzymatic process, allows the addition of two carbons to the chain of long- and very long-chain fatty acids/VLCFAs per cycle. This enzyme catalyzes the dehydration of the 3-hydroxyacyl-CoA intermediate into trans-2,3-enoyl-CoA, within each cycle of fatty acid elongation. Thereby, it participates to the production of VLCFAs of different chain lengths that are involved in multiple biological processes as precursors of membrane lipids and lipid mediators.</text>
</comment>
<feature type="transmembrane region" description="Helical" evidence="14">
    <location>
        <begin position="81"/>
        <end position="100"/>
    </location>
</feature>
<evidence type="ECO:0000256" key="9">
    <source>
        <dbReference type="ARBA" id="ARBA00023098"/>
    </source>
</evidence>
<keyword evidence="12 14" id="KW-0456">Lyase</keyword>
<comment type="subcellular location">
    <subcellularLocation>
        <location evidence="14">Endoplasmic reticulum membrane</location>
        <topology evidence="14">Multi-pass membrane protein</topology>
    </subcellularLocation>
    <subcellularLocation>
        <location evidence="1">Membrane</location>
        <topology evidence="1">Multi-pass membrane protein</topology>
    </subcellularLocation>
</comment>
<evidence type="ECO:0000256" key="13">
    <source>
        <dbReference type="ARBA" id="ARBA00036671"/>
    </source>
</evidence>
<evidence type="ECO:0000256" key="5">
    <source>
        <dbReference type="ARBA" id="ARBA00022516"/>
    </source>
</evidence>
<evidence type="ECO:0000256" key="4">
    <source>
        <dbReference type="ARBA" id="ARBA00013122"/>
    </source>
</evidence>
<evidence type="ECO:0000256" key="8">
    <source>
        <dbReference type="ARBA" id="ARBA00022989"/>
    </source>
</evidence>
<keyword evidence="14" id="KW-0256">Endoplasmic reticulum</keyword>
<feature type="transmembrane region" description="Helical" evidence="14">
    <location>
        <begin position="6"/>
        <end position="25"/>
    </location>
</feature>
<feature type="transmembrane region" description="Helical" evidence="14">
    <location>
        <begin position="112"/>
        <end position="135"/>
    </location>
</feature>
<dbReference type="PANTHER" id="PTHR11035:SF3">
    <property type="entry name" value="VERY-LONG-CHAIN (3R)-3-HYDROXYACYL-COA DEHYDRATASE"/>
    <property type="match status" value="1"/>
</dbReference>
<evidence type="ECO:0000256" key="1">
    <source>
        <dbReference type="ARBA" id="ARBA00004141"/>
    </source>
</evidence>
<dbReference type="InterPro" id="IPR007482">
    <property type="entry name" value="Tyr_Pase-like_PTPLA"/>
</dbReference>
<evidence type="ECO:0000313" key="16">
    <source>
        <dbReference type="Proteomes" id="UP001244341"/>
    </source>
</evidence>
<evidence type="ECO:0000313" key="15">
    <source>
        <dbReference type="EMBL" id="WIA24134.1"/>
    </source>
</evidence>
<organism evidence="15 16">
    <name type="scientific">Tetradesmus obliquus</name>
    <name type="common">Green alga</name>
    <name type="synonym">Acutodesmus obliquus</name>
    <dbReference type="NCBI Taxonomy" id="3088"/>
    <lineage>
        <taxon>Eukaryota</taxon>
        <taxon>Viridiplantae</taxon>
        <taxon>Chlorophyta</taxon>
        <taxon>core chlorophytes</taxon>
        <taxon>Chlorophyceae</taxon>
        <taxon>CS clade</taxon>
        <taxon>Sphaeropleales</taxon>
        <taxon>Scenedesmaceae</taxon>
        <taxon>Tetradesmus</taxon>
    </lineage>
</organism>
<reference evidence="15 16" key="1">
    <citation type="submission" date="2023-05" db="EMBL/GenBank/DDBJ databases">
        <title>A 100% complete, gapless, phased diploid assembly of the Scenedesmus obliquus UTEX 3031 genome.</title>
        <authorList>
            <person name="Biondi T.C."/>
            <person name="Hanschen E.R."/>
            <person name="Kwon T."/>
            <person name="Eng W."/>
            <person name="Kruse C.P.S."/>
            <person name="Koehler S.I."/>
            <person name="Kunde Y."/>
            <person name="Gleasner C.D."/>
            <person name="You Mak K.T."/>
            <person name="Polle J."/>
            <person name="Hovde B.T."/>
            <person name="Starkenburg S.R."/>
        </authorList>
    </citation>
    <scope>NUCLEOTIDE SEQUENCE [LARGE SCALE GENOMIC DNA]</scope>
    <source>
        <strain evidence="15 16">DOE0152z</strain>
    </source>
</reference>
<evidence type="ECO:0000256" key="14">
    <source>
        <dbReference type="RuleBase" id="RU363109"/>
    </source>
</evidence>
<proteinExistence type="inferred from homology"/>
<dbReference type="Pfam" id="PF04387">
    <property type="entry name" value="PTPLA"/>
    <property type="match status" value="1"/>
</dbReference>
<gene>
    <name evidence="15" type="ORF">OEZ85_013729</name>
</gene>
<feature type="transmembrane region" description="Helical" evidence="14">
    <location>
        <begin position="199"/>
        <end position="218"/>
    </location>
</feature>
<evidence type="ECO:0000256" key="7">
    <source>
        <dbReference type="ARBA" id="ARBA00022832"/>
    </source>
</evidence>
<comment type="catalytic activity">
    <reaction evidence="13 14">
        <text>a very-long-chain (3R)-3-hydroxyacyl-CoA = a very-long-chain (2E)-enoyl-CoA + H2O</text>
        <dbReference type="Rhea" id="RHEA:45812"/>
        <dbReference type="ChEBI" id="CHEBI:15377"/>
        <dbReference type="ChEBI" id="CHEBI:83728"/>
        <dbReference type="ChEBI" id="CHEBI:85440"/>
        <dbReference type="EC" id="4.2.1.134"/>
    </reaction>
</comment>
<dbReference type="PANTHER" id="PTHR11035">
    <property type="entry name" value="VERY-LONG-CHAIN (3R)-3-HYDROXYACYL-COA DEHYDRATASE"/>
    <property type="match status" value="1"/>
</dbReference>
<evidence type="ECO:0000256" key="12">
    <source>
        <dbReference type="ARBA" id="ARBA00023239"/>
    </source>
</evidence>
<keyword evidence="6 14" id="KW-0812">Transmembrane</keyword>
<evidence type="ECO:0000256" key="6">
    <source>
        <dbReference type="ARBA" id="ARBA00022692"/>
    </source>
</evidence>
<keyword evidence="10 14" id="KW-0472">Membrane</keyword>
<sequence>MGNPYLLVYNAALTAGWGYVLFLTYKTVLQEGGWTQEVFEAVDIPLKISQSAALLEVVHSAIGLVKSPVAITAMQVASRIWCLWGIVVPCAATVIPQGLLTAGQQAALGLPGWANINFITLMTAWACSEVIRYGFFALKEAFGTPPYFATWLRYTAFMVLYPLGVSSELTMAWRALPDIKARGLFSSTLPNSWNWGFDYHLVCVLVMATYIPGLPQLYGYMLTQRKKVLGGGAAKPKAKAA</sequence>
<protein>
    <recommendedName>
        <fullName evidence="4 14">Very-long-chain (3R)-3-hydroxyacyl-CoA dehydratase</fullName>
        <ecNumber evidence="4 14">4.2.1.134</ecNumber>
    </recommendedName>
</protein>
<keyword evidence="9 14" id="KW-0443">Lipid metabolism</keyword>
<comment type="similarity">
    <text evidence="3 14">Belongs to the very long-chain fatty acids dehydratase HACD family.</text>
</comment>
<keyword evidence="5 14" id="KW-0444">Lipid biosynthesis</keyword>
<comment type="pathway">
    <text evidence="2 14">Lipid metabolism; fatty acid biosynthesis.</text>
</comment>
<evidence type="ECO:0000256" key="11">
    <source>
        <dbReference type="ARBA" id="ARBA00023160"/>
    </source>
</evidence>
<comment type="caution">
    <text evidence="14">Lacks conserved residue(s) required for the propagation of feature annotation.</text>
</comment>